<protein>
    <submittedName>
        <fullName evidence="2">Phosphatase</fullName>
    </submittedName>
</protein>
<dbReference type="InterPro" id="IPR003141">
    <property type="entry name" value="Pol/His_phosphatase_N"/>
</dbReference>
<proteinExistence type="predicted"/>
<dbReference type="STRING" id="1838280.A6M21_10855"/>
<dbReference type="AlphaFoldDB" id="A0A1B7LE56"/>
<dbReference type="GO" id="GO:0005829">
    <property type="term" value="C:cytosol"/>
    <property type="evidence" value="ECO:0007669"/>
    <property type="project" value="TreeGrafter"/>
</dbReference>
<dbReference type="CDD" id="cd07437">
    <property type="entry name" value="PHP_HisPPase_Ycdx_like"/>
    <property type="match status" value="1"/>
</dbReference>
<feature type="domain" description="Polymerase/histidinol phosphatase N-terminal" evidence="1">
    <location>
        <begin position="5"/>
        <end position="79"/>
    </location>
</feature>
<dbReference type="SMART" id="SM00481">
    <property type="entry name" value="POLIIIAc"/>
    <property type="match status" value="1"/>
</dbReference>
<comment type="caution">
    <text evidence="2">The sequence shown here is derived from an EMBL/GenBank/DDBJ whole genome shotgun (WGS) entry which is preliminary data.</text>
</comment>
<name>A0A1B7LE56_9FIRM</name>
<evidence type="ECO:0000313" key="2">
    <source>
        <dbReference type="EMBL" id="OAT81370.1"/>
    </source>
</evidence>
<dbReference type="PANTHER" id="PTHR36928:SF1">
    <property type="entry name" value="PHOSPHATASE YCDX-RELATED"/>
    <property type="match status" value="1"/>
</dbReference>
<dbReference type="NCBIfam" id="NF006702">
    <property type="entry name" value="PRK09248.1"/>
    <property type="match status" value="1"/>
</dbReference>
<dbReference type="Proteomes" id="UP000078532">
    <property type="component" value="Unassembled WGS sequence"/>
</dbReference>
<dbReference type="InterPro" id="IPR016195">
    <property type="entry name" value="Pol/histidinol_Pase-like"/>
</dbReference>
<dbReference type="Gene3D" id="3.20.20.140">
    <property type="entry name" value="Metal-dependent hydrolases"/>
    <property type="match status" value="1"/>
</dbReference>
<keyword evidence="3" id="KW-1185">Reference proteome</keyword>
<evidence type="ECO:0000313" key="3">
    <source>
        <dbReference type="Proteomes" id="UP000078532"/>
    </source>
</evidence>
<accession>A0A1B7LE56</accession>
<sequence>MKLVADLHTHTIASGHAFSTLGEMVDSAAAAGLKMIAVTDHGLRMPGGPHEYYFSQLACLPDQINGVHVLKGVEANIIDLCGGLDMPERMLKSLDLVVAGFHDGCGYPGDSVEANTRALIGAMQNPYVHIIAHPGNPAYPVDMDKVVNAARLAGKALEINNSSLCHSRPGSSPRCRHLARLAARCGTLVAINSDAHNCYSVGQCDRALSVAVEAGIQENCILNASLDGIWLFLQQQGKCLSKTS</sequence>
<gene>
    <name evidence="2" type="ORF">A6M21_10855</name>
</gene>
<dbReference type="RefSeq" id="WP_066668511.1">
    <property type="nucleotide sequence ID" value="NZ_LYVF01000164.1"/>
</dbReference>
<organism evidence="2 3">
    <name type="scientific">Desulfotomaculum copahuensis</name>
    <dbReference type="NCBI Taxonomy" id="1838280"/>
    <lineage>
        <taxon>Bacteria</taxon>
        <taxon>Bacillati</taxon>
        <taxon>Bacillota</taxon>
        <taxon>Clostridia</taxon>
        <taxon>Eubacteriales</taxon>
        <taxon>Desulfotomaculaceae</taxon>
        <taxon>Desulfotomaculum</taxon>
    </lineage>
</organism>
<dbReference type="InterPro" id="IPR050243">
    <property type="entry name" value="PHP_phosphatase"/>
</dbReference>
<dbReference type="GO" id="GO:0008270">
    <property type="term" value="F:zinc ion binding"/>
    <property type="evidence" value="ECO:0007669"/>
    <property type="project" value="TreeGrafter"/>
</dbReference>
<dbReference type="GO" id="GO:0042578">
    <property type="term" value="F:phosphoric ester hydrolase activity"/>
    <property type="evidence" value="ECO:0007669"/>
    <property type="project" value="TreeGrafter"/>
</dbReference>
<dbReference type="PANTHER" id="PTHR36928">
    <property type="entry name" value="PHOSPHATASE YCDX-RELATED"/>
    <property type="match status" value="1"/>
</dbReference>
<dbReference type="Pfam" id="PF02811">
    <property type="entry name" value="PHP"/>
    <property type="match status" value="1"/>
</dbReference>
<dbReference type="InterPro" id="IPR004013">
    <property type="entry name" value="PHP_dom"/>
</dbReference>
<evidence type="ECO:0000259" key="1">
    <source>
        <dbReference type="SMART" id="SM00481"/>
    </source>
</evidence>
<dbReference type="SUPFAM" id="SSF89550">
    <property type="entry name" value="PHP domain-like"/>
    <property type="match status" value="1"/>
</dbReference>
<dbReference type="OrthoDB" id="9808747at2"/>
<reference evidence="2 3" key="1">
    <citation type="submission" date="2016-04" db="EMBL/GenBank/DDBJ databases">
        <authorList>
            <person name="Evans L.H."/>
            <person name="Alamgir A."/>
            <person name="Owens N."/>
            <person name="Weber N.D."/>
            <person name="Virtaneva K."/>
            <person name="Barbian K."/>
            <person name="Babar A."/>
            <person name="Rosenke K."/>
        </authorList>
    </citation>
    <scope>NUCLEOTIDE SEQUENCE [LARGE SCALE GENOMIC DNA]</scope>
    <source>
        <strain evidence="2 3">LMa1</strain>
    </source>
</reference>
<dbReference type="EMBL" id="LYVF01000164">
    <property type="protein sequence ID" value="OAT81370.1"/>
    <property type="molecule type" value="Genomic_DNA"/>
</dbReference>